<evidence type="ECO:0000313" key="1">
    <source>
        <dbReference type="EMBL" id="SCE67980.1"/>
    </source>
</evidence>
<dbReference type="InParanoid" id="A0A1C4U8F3"/>
<evidence type="ECO:0008006" key="3">
    <source>
        <dbReference type="Google" id="ProtNLM"/>
    </source>
</evidence>
<evidence type="ECO:0000313" key="2">
    <source>
        <dbReference type="Proteomes" id="UP000198253"/>
    </source>
</evidence>
<name>A0A1C4U8F3_MICEC</name>
<proteinExistence type="predicted"/>
<dbReference type="GO" id="GO:0005829">
    <property type="term" value="C:cytosol"/>
    <property type="evidence" value="ECO:0007669"/>
    <property type="project" value="TreeGrafter"/>
</dbReference>
<dbReference type="InterPro" id="IPR005583">
    <property type="entry name" value="YaaA"/>
</dbReference>
<dbReference type="PANTHER" id="PTHR30283:SF4">
    <property type="entry name" value="PEROXIDE STRESS RESISTANCE PROTEIN YAAA"/>
    <property type="match status" value="1"/>
</dbReference>
<reference evidence="2" key="1">
    <citation type="submission" date="2016-06" db="EMBL/GenBank/DDBJ databases">
        <authorList>
            <person name="Varghese N."/>
            <person name="Submissions Spin"/>
        </authorList>
    </citation>
    <scope>NUCLEOTIDE SEQUENCE [LARGE SCALE GENOMIC DNA]</scope>
    <source>
        <strain evidence="2">DSM 43816</strain>
    </source>
</reference>
<dbReference type="OrthoDB" id="3210767at2"/>
<dbReference type="NCBIfam" id="NF002545">
    <property type="entry name" value="PRK02101.2-3"/>
    <property type="match status" value="1"/>
</dbReference>
<dbReference type="PANTHER" id="PTHR30283">
    <property type="entry name" value="PEROXIDE STRESS RESPONSE PROTEIN YAAA"/>
    <property type="match status" value="1"/>
</dbReference>
<dbReference type="Pfam" id="PF03883">
    <property type="entry name" value="H2O2_YaaD"/>
    <property type="match status" value="1"/>
</dbReference>
<organism evidence="1 2">
    <name type="scientific">Micromonospora echinospora</name>
    <name type="common">Micromonospora purpurea</name>
    <dbReference type="NCBI Taxonomy" id="1877"/>
    <lineage>
        <taxon>Bacteria</taxon>
        <taxon>Bacillati</taxon>
        <taxon>Actinomycetota</taxon>
        <taxon>Actinomycetes</taxon>
        <taxon>Micromonosporales</taxon>
        <taxon>Micromonosporaceae</taxon>
        <taxon>Micromonospora</taxon>
    </lineage>
</organism>
<dbReference type="RefSeq" id="WP_088979855.1">
    <property type="nucleotide sequence ID" value="NZ_LT607413.1"/>
</dbReference>
<keyword evidence="2" id="KW-1185">Reference proteome</keyword>
<dbReference type="EMBL" id="LT607413">
    <property type="protein sequence ID" value="SCE67980.1"/>
    <property type="molecule type" value="Genomic_DNA"/>
</dbReference>
<dbReference type="Proteomes" id="UP000198253">
    <property type="component" value="Chromosome I"/>
</dbReference>
<protein>
    <recommendedName>
        <fullName evidence="3">Peroxide stress protein YaaA</fullName>
    </recommendedName>
</protein>
<dbReference type="AlphaFoldDB" id="A0A1C4U8F3"/>
<sequence length="265" mass="29008">MLILLPPSERKADVRAGRRLDLTRLSLPELNPARERVLDALVAVATTPDTDVAREVVLTSAQREDIARNARLRRAATAPAAALYTGVLYEALDLATLPAPALRAARRQVLVASGLWGAVRLTDRIPPYRCPMPLTLPGPGALGAYWKRALAPVMESTAADGPILDLRSAAYAATWTPRGDLARRTVTVRVLHEREVDGVVTRSVVSHFNKATKGRLVRDLLTAGIRPRDTDELLTALRDLKYTVLEEEPDAPGRTRRVDVVVTRL</sequence>
<accession>A0A1C4U8F3</accession>
<dbReference type="GO" id="GO:0033194">
    <property type="term" value="P:response to hydroperoxide"/>
    <property type="evidence" value="ECO:0007669"/>
    <property type="project" value="TreeGrafter"/>
</dbReference>
<gene>
    <name evidence="1" type="ORF">GA0070618_0107</name>
</gene>